<name>A0AAU6P9P1_9FLAO</name>
<dbReference type="Proteomes" id="UP001368318">
    <property type="component" value="Chromosome"/>
</dbReference>
<dbReference type="RefSeq" id="WP_338732953.1">
    <property type="nucleotide sequence ID" value="NZ_CP136924.1"/>
</dbReference>
<dbReference type="AlphaFoldDB" id="A0AAU6P9P1"/>
<feature type="transmembrane region" description="Helical" evidence="1">
    <location>
        <begin position="7"/>
        <end position="25"/>
    </location>
</feature>
<dbReference type="Pfam" id="PF13781">
    <property type="entry name" value="DoxX_3"/>
    <property type="match status" value="1"/>
</dbReference>
<keyword evidence="1" id="KW-0812">Transmembrane</keyword>
<accession>A0AAU6P9P1</accession>
<proteinExistence type="predicted"/>
<dbReference type="EMBL" id="CP136924">
    <property type="protein sequence ID" value="WXA03909.1"/>
    <property type="molecule type" value="Genomic_DNA"/>
</dbReference>
<dbReference type="KEGG" id="mcaa:R3L15_02090"/>
<evidence type="ECO:0000313" key="3">
    <source>
        <dbReference type="EMBL" id="WXA13670.1"/>
    </source>
</evidence>
<gene>
    <name evidence="3" type="ORF">R3L15_02090</name>
    <name evidence="2" type="ORF">R3L16_05305</name>
</gene>
<dbReference type="EMBL" id="CP136925">
    <property type="protein sequence ID" value="WXA13670.1"/>
    <property type="molecule type" value="Genomic_DNA"/>
</dbReference>
<evidence type="ECO:0000313" key="2">
    <source>
        <dbReference type="EMBL" id="WXA03909.1"/>
    </source>
</evidence>
<keyword evidence="4" id="KW-1185">Reference proteome</keyword>
<sequence length="125" mass="14388">MNQKINNIIIASIWFINGLFCKVLNAVPRHEQIVSKILGEDYSRPLTIIIGILEITMAFWILSNKATKFNTITQIVIIASMNILEFIITPELLFWGKLNALFALVLIVVIYCNHYHINKTHHELI</sequence>
<keyword evidence="1" id="KW-1133">Transmembrane helix</keyword>
<keyword evidence="1" id="KW-0472">Membrane</keyword>
<evidence type="ECO:0000256" key="1">
    <source>
        <dbReference type="SAM" id="Phobius"/>
    </source>
</evidence>
<feature type="transmembrane region" description="Helical" evidence="1">
    <location>
        <begin position="69"/>
        <end position="88"/>
    </location>
</feature>
<feature type="transmembrane region" description="Helical" evidence="1">
    <location>
        <begin position="45"/>
        <end position="62"/>
    </location>
</feature>
<evidence type="ECO:0000313" key="4">
    <source>
        <dbReference type="Proteomes" id="UP001368318"/>
    </source>
</evidence>
<organism evidence="3">
    <name type="scientific">Mangrovimonas cancribranchiae</name>
    <dbReference type="NCBI Taxonomy" id="3080055"/>
    <lineage>
        <taxon>Bacteria</taxon>
        <taxon>Pseudomonadati</taxon>
        <taxon>Bacteroidota</taxon>
        <taxon>Flavobacteriia</taxon>
        <taxon>Flavobacteriales</taxon>
        <taxon>Flavobacteriaceae</taxon>
        <taxon>Mangrovimonas</taxon>
    </lineage>
</organism>
<protein>
    <submittedName>
        <fullName evidence="3">DoxX-like family protein</fullName>
    </submittedName>
</protein>
<dbReference type="InterPro" id="IPR025695">
    <property type="entry name" value="DoxX-like"/>
</dbReference>
<feature type="transmembrane region" description="Helical" evidence="1">
    <location>
        <begin position="94"/>
        <end position="112"/>
    </location>
</feature>
<reference evidence="3 4" key="1">
    <citation type="submission" date="2023-10" db="EMBL/GenBank/DDBJ databases">
        <title>Culture-based analysis of two novel bacteria associated with mangrove crab gills.</title>
        <authorList>
            <person name="Yang X."/>
            <person name="Garuglieri E."/>
            <person name="Van Goethem M.W."/>
            <person name="Fusi M."/>
            <person name="Marasco R."/>
            <person name="Daffonchio D.G."/>
        </authorList>
    </citation>
    <scope>NUCLEOTIDE SEQUENCE</scope>
    <source>
        <strain evidence="3">UG2-1</strain>
        <strain evidence="2">UG2-2</strain>
        <strain evidence="4">UG2_2</strain>
    </source>
</reference>